<comment type="caution">
    <text evidence="2">The sequence shown here is derived from an EMBL/GenBank/DDBJ whole genome shotgun (WGS) entry which is preliminary data.</text>
</comment>
<dbReference type="EMBL" id="JACTNZ010000009">
    <property type="protein sequence ID" value="KAG5530336.1"/>
    <property type="molecule type" value="Genomic_DNA"/>
</dbReference>
<evidence type="ECO:0000313" key="2">
    <source>
        <dbReference type="EMBL" id="KAG5530336.1"/>
    </source>
</evidence>
<dbReference type="Proteomes" id="UP000823749">
    <property type="component" value="Chromosome 9"/>
</dbReference>
<keyword evidence="3" id="KW-1185">Reference proteome</keyword>
<gene>
    <name evidence="2" type="ORF">RHGRI_025320</name>
</gene>
<keyword evidence="1" id="KW-0732">Signal</keyword>
<feature type="signal peptide" evidence="1">
    <location>
        <begin position="1"/>
        <end position="16"/>
    </location>
</feature>
<name>A0AAV6INM2_9ERIC</name>
<dbReference type="PANTHER" id="PTHR35467:SF2">
    <property type="entry name" value="PROTEIN NEOXANTHIN-DEFICIENT 1"/>
    <property type="match status" value="1"/>
</dbReference>
<evidence type="ECO:0000256" key="1">
    <source>
        <dbReference type="SAM" id="SignalP"/>
    </source>
</evidence>
<reference evidence="2" key="1">
    <citation type="submission" date="2020-08" db="EMBL/GenBank/DDBJ databases">
        <title>Plant Genome Project.</title>
        <authorList>
            <person name="Zhang R.-G."/>
        </authorList>
    </citation>
    <scope>NUCLEOTIDE SEQUENCE</scope>
    <source>
        <strain evidence="2">WSP0</strain>
        <tissue evidence="2">Leaf</tissue>
    </source>
</reference>
<feature type="chain" id="PRO_5043843130" description="Protein NEOXANTHIN-DEFICIENT 1" evidence="1">
    <location>
        <begin position="17"/>
        <end position="408"/>
    </location>
</feature>
<dbReference type="InterPro" id="IPR039343">
    <property type="entry name" value="NDX1-like"/>
</dbReference>
<sequence length="408" mass="44674">MVVIFILSVLTKGSFNMNSNPPVDVGYVNNSFPYNSAGSFINFFQGLAYEHVNFIFSDALHVQSQLADLHAAETLRSFTSSAILAVCGRSSNNLNWDSPKDAIVFYSFLLEDLVLWSALYQLHLVKSETARAFIPKEFKLVEAFGYTLGGFFLASYDDSPAGIFDELVVIAGIVWNPPTSCAWAARVLVNSDEACVHGRKVGSSLMDVGLPSQVARFSKQRITPIARQSENNSNRFLRMIGVGTVLSHPKNCLDIQVTEINGTSATDICTINVGTAALAKAVPELNSNKLIGPVIKMSLPSFSGRTEYNPHLLKYSCQIECWIRAVRPAKVSVPSVAPKSATEQSPETPSSKFVDSIISRDLVQNERNLSISVLLSKPILALEFNCLKMQVEAPTIVCPCSEYTFRAV</sequence>
<proteinExistence type="predicted"/>
<evidence type="ECO:0008006" key="4">
    <source>
        <dbReference type="Google" id="ProtNLM"/>
    </source>
</evidence>
<protein>
    <recommendedName>
        <fullName evidence="4">Protein NEOXANTHIN-DEFICIENT 1</fullName>
    </recommendedName>
</protein>
<accession>A0AAV6INM2</accession>
<organism evidence="2 3">
    <name type="scientific">Rhododendron griersonianum</name>
    <dbReference type="NCBI Taxonomy" id="479676"/>
    <lineage>
        <taxon>Eukaryota</taxon>
        <taxon>Viridiplantae</taxon>
        <taxon>Streptophyta</taxon>
        <taxon>Embryophyta</taxon>
        <taxon>Tracheophyta</taxon>
        <taxon>Spermatophyta</taxon>
        <taxon>Magnoliopsida</taxon>
        <taxon>eudicotyledons</taxon>
        <taxon>Gunneridae</taxon>
        <taxon>Pentapetalae</taxon>
        <taxon>asterids</taxon>
        <taxon>Ericales</taxon>
        <taxon>Ericaceae</taxon>
        <taxon>Ericoideae</taxon>
        <taxon>Rhodoreae</taxon>
        <taxon>Rhododendron</taxon>
    </lineage>
</organism>
<evidence type="ECO:0000313" key="3">
    <source>
        <dbReference type="Proteomes" id="UP000823749"/>
    </source>
</evidence>
<dbReference type="PANTHER" id="PTHR35467">
    <property type="match status" value="1"/>
</dbReference>
<dbReference type="AlphaFoldDB" id="A0AAV6INM2"/>